<keyword evidence="6" id="KW-0732">Signal</keyword>
<comment type="similarity">
    <text evidence="2 12">Belongs to the syndecan proteoglycan family.</text>
</comment>
<gene>
    <name evidence="16" type="ORF">EOD39_2802</name>
</gene>
<keyword evidence="17" id="KW-1185">Reference proteome</keyword>
<evidence type="ECO:0000259" key="15">
    <source>
        <dbReference type="Pfam" id="PF01034"/>
    </source>
</evidence>
<name>A0A444TYG5_ACIRT</name>
<evidence type="ECO:0000256" key="4">
    <source>
        <dbReference type="ARBA" id="ARBA00022553"/>
    </source>
</evidence>
<keyword evidence="7 12" id="KW-0654">Proteoglycan</keyword>
<dbReference type="Proteomes" id="UP000289886">
    <property type="component" value="Unassembled WGS sequence"/>
</dbReference>
<dbReference type="GO" id="GO:0009986">
    <property type="term" value="C:cell surface"/>
    <property type="evidence" value="ECO:0007669"/>
    <property type="project" value="TreeGrafter"/>
</dbReference>
<evidence type="ECO:0000256" key="7">
    <source>
        <dbReference type="ARBA" id="ARBA00022974"/>
    </source>
</evidence>
<keyword evidence="5 12" id="KW-0812">Transmembrane</keyword>
<feature type="transmembrane region" description="Helical" evidence="14">
    <location>
        <begin position="451"/>
        <end position="475"/>
    </location>
</feature>
<evidence type="ECO:0000256" key="6">
    <source>
        <dbReference type="ARBA" id="ARBA00022729"/>
    </source>
</evidence>
<keyword evidence="10 12" id="KW-0325">Glycoprotein</keyword>
<reference evidence="16 17" key="1">
    <citation type="submission" date="2019-01" db="EMBL/GenBank/DDBJ databases">
        <title>Draft Genome and Complete Hox-Cluster Characterization of the Sterlet Sturgeon (Acipenser ruthenus).</title>
        <authorList>
            <person name="Wei Q."/>
        </authorList>
    </citation>
    <scope>NUCLEOTIDE SEQUENCE [LARGE SCALE GENOMIC DNA]</scope>
    <source>
        <strain evidence="16">WHYD16114868_AA</strain>
        <tissue evidence="16">Blood</tissue>
    </source>
</reference>
<evidence type="ECO:0000256" key="5">
    <source>
        <dbReference type="ARBA" id="ARBA00022692"/>
    </source>
</evidence>
<comment type="caution">
    <text evidence="16">The sequence shown here is derived from an EMBL/GenBank/DDBJ whole genome shotgun (WGS) entry which is preliminary data.</text>
</comment>
<feature type="compositionally biased region" description="Basic and acidic residues" evidence="13">
    <location>
        <begin position="151"/>
        <end position="163"/>
    </location>
</feature>
<dbReference type="Pfam" id="PF01034">
    <property type="entry name" value="Syndecan"/>
    <property type="match status" value="1"/>
</dbReference>
<evidence type="ECO:0000256" key="2">
    <source>
        <dbReference type="ARBA" id="ARBA00005343"/>
    </source>
</evidence>
<dbReference type="PROSITE" id="PS00964">
    <property type="entry name" value="SYNDECAN"/>
    <property type="match status" value="1"/>
</dbReference>
<evidence type="ECO:0000256" key="3">
    <source>
        <dbReference type="ARBA" id="ARBA00010241"/>
    </source>
</evidence>
<dbReference type="GO" id="GO:0016020">
    <property type="term" value="C:membrane"/>
    <property type="evidence" value="ECO:0007669"/>
    <property type="project" value="UniProtKB-SubCell"/>
</dbReference>
<evidence type="ECO:0000313" key="16">
    <source>
        <dbReference type="EMBL" id="RXM27948.1"/>
    </source>
</evidence>
<protein>
    <recommendedName>
        <fullName evidence="12">Syndecan</fullName>
    </recommendedName>
</protein>
<keyword evidence="4" id="KW-0597">Phosphoprotein</keyword>
<dbReference type="InterPro" id="IPR030479">
    <property type="entry name" value="Syndecan_CS"/>
</dbReference>
<evidence type="ECO:0000256" key="14">
    <source>
        <dbReference type="SAM" id="Phobius"/>
    </source>
</evidence>
<comment type="subcellular location">
    <subcellularLocation>
        <location evidence="1 12">Membrane</location>
        <topology evidence="1 12">Single-pass type I membrane protein</topology>
    </subcellularLocation>
</comment>
<evidence type="ECO:0000313" key="17">
    <source>
        <dbReference type="Proteomes" id="UP000289886"/>
    </source>
</evidence>
<evidence type="ECO:0000256" key="1">
    <source>
        <dbReference type="ARBA" id="ARBA00004479"/>
    </source>
</evidence>
<dbReference type="PANTHER" id="PTHR10915:SF5">
    <property type="entry name" value="SYNDECAN-1"/>
    <property type="match status" value="1"/>
</dbReference>
<dbReference type="InterPro" id="IPR001050">
    <property type="entry name" value="Syndecan"/>
</dbReference>
<comment type="similarity">
    <text evidence="3">Belongs to the neurexin family.</text>
</comment>
<dbReference type="AlphaFoldDB" id="A0A444TYG5"/>
<feature type="region of interest" description="Disordered" evidence="13">
    <location>
        <begin position="484"/>
        <end position="508"/>
    </location>
</feature>
<keyword evidence="9 14" id="KW-0472">Membrane</keyword>
<evidence type="ECO:0000256" key="12">
    <source>
        <dbReference type="RuleBase" id="RU000649"/>
    </source>
</evidence>
<dbReference type="GO" id="GO:0016477">
    <property type="term" value="P:cell migration"/>
    <property type="evidence" value="ECO:0007669"/>
    <property type="project" value="TreeGrafter"/>
</dbReference>
<organism evidence="16 17">
    <name type="scientific">Acipenser ruthenus</name>
    <name type="common">Sterlet sturgeon</name>
    <dbReference type="NCBI Taxonomy" id="7906"/>
    <lineage>
        <taxon>Eukaryota</taxon>
        <taxon>Metazoa</taxon>
        <taxon>Chordata</taxon>
        <taxon>Craniata</taxon>
        <taxon>Vertebrata</taxon>
        <taxon>Euteleostomi</taxon>
        <taxon>Actinopterygii</taxon>
        <taxon>Chondrostei</taxon>
        <taxon>Acipenseriformes</taxon>
        <taxon>Acipenseridae</taxon>
        <taxon>Acipenser</taxon>
    </lineage>
</organism>
<evidence type="ECO:0000256" key="9">
    <source>
        <dbReference type="ARBA" id="ARBA00023136"/>
    </source>
</evidence>
<dbReference type="PANTHER" id="PTHR10915">
    <property type="entry name" value="SYNDECAN"/>
    <property type="match status" value="1"/>
</dbReference>
<dbReference type="InterPro" id="IPR027789">
    <property type="entry name" value="Syndecan/Neurexin_dom"/>
</dbReference>
<feature type="compositionally biased region" description="Low complexity" evidence="13">
    <location>
        <begin position="308"/>
        <end position="317"/>
    </location>
</feature>
<feature type="region of interest" description="Disordered" evidence="13">
    <location>
        <begin position="333"/>
        <end position="352"/>
    </location>
</feature>
<accession>A0A444TYG5</accession>
<evidence type="ECO:0000256" key="10">
    <source>
        <dbReference type="ARBA" id="ARBA00023180"/>
    </source>
</evidence>
<feature type="region of interest" description="Disordered" evidence="13">
    <location>
        <begin position="269"/>
        <end position="317"/>
    </location>
</feature>
<sequence length="508" mass="53055">MHLHHLKLNLSKSDLLFFPSSDLSISVPLESITLSPSSSAKNLKVTLDSCLFYSQHISTLAHTCRFFLSNIQRIRPFLTNYATLLLVQALNSIPEDLDGSGGDDEDFSGSGDGERSPDVTMSPSSSSAREQASTTVEEEVISPVTATSPEMAEKTTTSEKPETTEGSVHILVADTTTSVPVSTVEASPDTTTAGVASPGVVGDKKLSSTAVSPTLSSFFDVSTTVPLTSASIVESDAKPESTADSATLVGITQSSSSSTSASVHIVDLDAKPEDPAGPSTTVGTTSASTISDSAGIIDSDKPESTADSTTPVSTTHFSSSSTFASVHVVDLDAKPEDPADPSTTVGTTSASTTSASAGIADFVAKPDGTAAFNITDGIAGPNKGRKLPVDTEDLATETYLDDMYLEDIAVSQDKNKVQAEVPQITQSNNHQEAPKLGDNAMSQGFLERKEVLGGVIAGGIIGLAFAVLLVVLMVYRMKKKDEGSYALDDQKHSNGGYQKPQKQEEFLA</sequence>
<keyword evidence="11 12" id="KW-0357">Heparan sulfate</keyword>
<feature type="compositionally biased region" description="Polar residues" evidence="13">
    <location>
        <begin position="278"/>
        <end position="292"/>
    </location>
</feature>
<feature type="compositionally biased region" description="Acidic residues" evidence="13">
    <location>
        <begin position="95"/>
        <end position="107"/>
    </location>
</feature>
<feature type="compositionally biased region" description="Polar residues" evidence="13">
    <location>
        <begin position="174"/>
        <end position="194"/>
    </location>
</feature>
<proteinExistence type="inferred from homology"/>
<evidence type="ECO:0000256" key="11">
    <source>
        <dbReference type="ARBA" id="ARBA00023207"/>
    </source>
</evidence>
<feature type="compositionally biased region" description="Low complexity" evidence="13">
    <location>
        <begin position="342"/>
        <end position="352"/>
    </location>
</feature>
<keyword evidence="8 14" id="KW-1133">Transmembrane helix</keyword>
<feature type="domain" description="Syndecan/Neurexin" evidence="15">
    <location>
        <begin position="445"/>
        <end position="506"/>
    </location>
</feature>
<dbReference type="EMBL" id="SCEB01215740">
    <property type="protein sequence ID" value="RXM27948.1"/>
    <property type="molecule type" value="Genomic_DNA"/>
</dbReference>
<evidence type="ECO:0000256" key="13">
    <source>
        <dbReference type="SAM" id="MobiDB-lite"/>
    </source>
</evidence>
<comment type="function">
    <text evidence="12">Cell surface proteoglycan.</text>
</comment>
<feature type="region of interest" description="Disordered" evidence="13">
    <location>
        <begin position="95"/>
        <end position="206"/>
    </location>
</feature>
<evidence type="ECO:0000256" key="8">
    <source>
        <dbReference type="ARBA" id="ARBA00022989"/>
    </source>
</evidence>